<gene>
    <name evidence="2" type="ordered locus">Spirs_1497</name>
</gene>
<dbReference type="InterPro" id="IPR011990">
    <property type="entry name" value="TPR-like_helical_dom_sf"/>
</dbReference>
<name>E1R589_SEDSS</name>
<keyword evidence="1" id="KW-0812">Transmembrane</keyword>
<keyword evidence="3" id="KW-1185">Reference proteome</keyword>
<sequence>MEPVRTRPLKTYIFLIFFVLLPVWLFAGGQQEDPVDTARQLMAERRYNDAILVLTQMMKEDPDRFDQAEELLQQVRAIRDQYNRYYAELIEVLDPPDGGEIDEDHAYDLITKMEALDSDPNPAAVQAFAQMRASIVFAVNDRKFRRIIEEAWQLLEKKEYDQAVALYRSGFDLHQKLFLEKDYGDDVFEQVRTLRQSLENLSDAFLLDRPEASSFYDHVVEALRQENKVDLTNTIDTFGRAMLAVDEQRGGILYDAEELEKLKVSVQSEDENDVPYLSTLRVLARGRADAEAPEGIAGTILRFSNGSYTSLFEGIGDLAEKEYQSGVASYHEGREDVAARFFRSAGEYTQMVEQLIAFENGGTAPTMENLAESGSEITEQFLFSRVLESASGQFTELAALKAELGGENEAWESLDTEALALRRDRILDLQARIEAVADPVKSLSSSLDEYEAPIAVDRPKALAGQLLSAVDEASDQSSAMELEAVSRRASIIIAQLSSRLSERQNSIEKAQALIEGSQETIVEGADPIVVRRPDQGISIVEETLPTLDALDQDIASISASLSAESDAIIASPAMKESLSSTDTMRADIISLRNTGTTLLARGEALNRQADLALAEGELRFSEAESRLDDESFEQARDKLEQAGTALAQSLTYREDQQVRSRIDNDIPDLADRIIAAQNRQIVRQVRALINQGRDLFFQEKFIEAQQTLQRAQARWLQTNTEEEPEVNSWLERVKRALDTTSGVELAIADPLYPEMTQMLNLARKDFLDGKRLFTSGDRDKALAQFSEAERKIEYVKEPFPNNKDASILYLQILQYTEPDDFDAIFSSRFNNARRQLNSTPEEAYRELKVLEAIRPDFAGMEKALYDAEIATGIRQPPPDRAKLARARDLYGDAEKIVENDVRAQFPVAIAYLNEAIKLNPDYNDAIVLKDRIQAGSGGAVTVVLSSVAQQQLKQAEDLFIEGRYFEASVIVEQLMNNTKNRNNPKLLDLQKRIEARL</sequence>
<protein>
    <recommendedName>
        <fullName evidence="4">Tetratricopeptide repeat protein</fullName>
    </recommendedName>
</protein>
<evidence type="ECO:0000313" key="2">
    <source>
        <dbReference type="EMBL" id="ADK80624.1"/>
    </source>
</evidence>
<evidence type="ECO:0008006" key="4">
    <source>
        <dbReference type="Google" id="ProtNLM"/>
    </source>
</evidence>
<dbReference type="EMBL" id="CP002116">
    <property type="protein sequence ID" value="ADK80624.1"/>
    <property type="molecule type" value="Genomic_DNA"/>
</dbReference>
<dbReference type="Proteomes" id="UP000002318">
    <property type="component" value="Chromosome"/>
</dbReference>
<dbReference type="STRING" id="573413.Spirs_1497"/>
<dbReference type="eggNOG" id="ENOG5033Q9N">
    <property type="taxonomic scope" value="Bacteria"/>
</dbReference>
<keyword evidence="1" id="KW-1133">Transmembrane helix</keyword>
<accession>E1R589</accession>
<evidence type="ECO:0000313" key="3">
    <source>
        <dbReference type="Proteomes" id="UP000002318"/>
    </source>
</evidence>
<keyword evidence="1" id="KW-0472">Membrane</keyword>
<reference evidence="2 3" key="1">
    <citation type="journal article" date="2010" name="Stand. Genomic Sci.">
        <title>Complete genome sequence of Spirochaeta smaragdinae type strain (SEBR 4228).</title>
        <authorList>
            <person name="Mavromatis K."/>
            <person name="Yasawong M."/>
            <person name="Chertkov O."/>
            <person name="Lapidus A."/>
            <person name="Lucas S."/>
            <person name="Nolan M."/>
            <person name="Del Rio T.G."/>
            <person name="Tice H."/>
            <person name="Cheng J.F."/>
            <person name="Pitluck S."/>
            <person name="Liolios K."/>
            <person name="Ivanova N."/>
            <person name="Tapia R."/>
            <person name="Han C."/>
            <person name="Bruce D."/>
            <person name="Goodwin L."/>
            <person name="Pati A."/>
            <person name="Chen A."/>
            <person name="Palaniappan K."/>
            <person name="Land M."/>
            <person name="Hauser L."/>
            <person name="Chang Y.J."/>
            <person name="Jeffries C.D."/>
            <person name="Detter J.C."/>
            <person name="Rohde M."/>
            <person name="Brambilla E."/>
            <person name="Spring S."/>
            <person name="Goker M."/>
            <person name="Sikorski J."/>
            <person name="Woyke T."/>
            <person name="Bristow J."/>
            <person name="Eisen J.A."/>
            <person name="Markowitz V."/>
            <person name="Hugenholtz P."/>
            <person name="Klenk H.P."/>
            <person name="Kyrpides N.C."/>
        </authorList>
    </citation>
    <scope>NUCLEOTIDE SEQUENCE [LARGE SCALE GENOMIC DNA]</scope>
    <source>
        <strain evidence="3">DSM 11293 / JCM 15392 / SEBR 4228</strain>
    </source>
</reference>
<dbReference type="Gene3D" id="1.25.40.10">
    <property type="entry name" value="Tetratricopeptide repeat domain"/>
    <property type="match status" value="1"/>
</dbReference>
<dbReference type="HOGENOM" id="CLU_011448_0_0_12"/>
<organism evidence="2 3">
    <name type="scientific">Sediminispirochaeta smaragdinae (strain DSM 11293 / JCM 15392 / SEBR 4228)</name>
    <name type="common">Spirochaeta smaragdinae</name>
    <dbReference type="NCBI Taxonomy" id="573413"/>
    <lineage>
        <taxon>Bacteria</taxon>
        <taxon>Pseudomonadati</taxon>
        <taxon>Spirochaetota</taxon>
        <taxon>Spirochaetia</taxon>
        <taxon>Spirochaetales</taxon>
        <taxon>Spirochaetaceae</taxon>
        <taxon>Sediminispirochaeta</taxon>
    </lineage>
</organism>
<dbReference type="AlphaFoldDB" id="E1R589"/>
<proteinExistence type="predicted"/>
<feature type="transmembrane region" description="Helical" evidence="1">
    <location>
        <begin position="12"/>
        <end position="29"/>
    </location>
</feature>
<evidence type="ECO:0000256" key="1">
    <source>
        <dbReference type="SAM" id="Phobius"/>
    </source>
</evidence>
<dbReference type="KEGG" id="ssm:Spirs_1497"/>